<name>A0A1W2TUA7_ROSNE</name>
<dbReference type="Proteomes" id="UP000054516">
    <property type="component" value="Unassembled WGS sequence"/>
</dbReference>
<feature type="compositionally biased region" description="Gly residues" evidence="1">
    <location>
        <begin position="71"/>
        <end position="82"/>
    </location>
</feature>
<accession>A0A1W2TUA7</accession>
<feature type="region of interest" description="Disordered" evidence="1">
    <location>
        <begin position="49"/>
        <end position="92"/>
    </location>
</feature>
<organism evidence="2">
    <name type="scientific">Rosellinia necatrix</name>
    <name type="common">White root-rot fungus</name>
    <dbReference type="NCBI Taxonomy" id="77044"/>
    <lineage>
        <taxon>Eukaryota</taxon>
        <taxon>Fungi</taxon>
        <taxon>Dikarya</taxon>
        <taxon>Ascomycota</taxon>
        <taxon>Pezizomycotina</taxon>
        <taxon>Sordariomycetes</taxon>
        <taxon>Xylariomycetidae</taxon>
        <taxon>Xylariales</taxon>
        <taxon>Xylariaceae</taxon>
        <taxon>Rosellinia</taxon>
    </lineage>
</organism>
<keyword evidence="3" id="KW-1185">Reference proteome</keyword>
<dbReference type="EMBL" id="DF977522">
    <property type="protein sequence ID" value="GAP92177.2"/>
    <property type="molecule type" value="Genomic_DNA"/>
</dbReference>
<evidence type="ECO:0000313" key="2">
    <source>
        <dbReference type="EMBL" id="GAP92177.2"/>
    </source>
</evidence>
<proteinExistence type="predicted"/>
<evidence type="ECO:0000256" key="1">
    <source>
        <dbReference type="SAM" id="MobiDB-lite"/>
    </source>
</evidence>
<sequence length="299" mass="31286">MPRLPFSIPWHGGAGRSRLPTAPLLVLLAAAPLVLPAAYAAYVVRQSTRRTTARTTITPPPDRLAPKKKASGGGGGGGGGVDGEGESEGDTTTIPPAVVLAAAAAGDYVIARERVVSEAIPLRRTTRPAGGGERGMLETYLAATMRAFAWTPQAWLMRALVARLPGGAALARTFDAPHLDACAFAPGDRVCGVYVVRGRARADGDGERVLLDLSAPEGWRGPVVRGVLDCGFVVEEGEGERCVRFVNETVLWRHRDAKPTLLEGAVAGRLHAWMVAWMMVRGVDAVVGAAGAEAEAEAA</sequence>
<dbReference type="AlphaFoldDB" id="A0A1W2TUA7"/>
<gene>
    <name evidence="2" type="ORF">SAMD00023353_7700030</name>
</gene>
<dbReference type="OMA" id="WCERVEM"/>
<evidence type="ECO:0000313" key="3">
    <source>
        <dbReference type="Proteomes" id="UP000054516"/>
    </source>
</evidence>
<dbReference type="OrthoDB" id="5599753at2759"/>
<reference evidence="2" key="1">
    <citation type="submission" date="2016-03" db="EMBL/GenBank/DDBJ databases">
        <title>Draft genome sequence of Rosellinia necatrix.</title>
        <authorList>
            <person name="Kanematsu S."/>
        </authorList>
    </citation>
    <scope>NUCLEOTIDE SEQUENCE [LARGE SCALE GENOMIC DNA]</scope>
    <source>
        <strain evidence="2">W97</strain>
    </source>
</reference>
<protein>
    <submittedName>
        <fullName evidence="2">Uncharacterized protein</fullName>
    </submittedName>
</protein>